<dbReference type="EMBL" id="JAQQPM010000003">
    <property type="protein sequence ID" value="KAK2070275.1"/>
    <property type="molecule type" value="Genomic_DNA"/>
</dbReference>
<evidence type="ECO:0000313" key="1">
    <source>
        <dbReference type="EMBL" id="KAK2070275.1"/>
    </source>
</evidence>
<sequence>MLWSRAGHARPGLRRATAPCRVQVRVQVRHLKLWLYCVGESTLRTKATRLKDWCKLPPEAVSVPDPSSRLCVRRGMIKKMNPRISPTDGHDMMDHEQCFGLLKPGVALFRHVEDRRIPELSPPESSPDSSSSSSFSSFSSFSSSSSSSSRTVPFFYTADLLKFPGASKALKPPADQSAYSSKQTHATPKTRHDKYWGLMLHGAWDFLRAGWLVELHYTLGDRRRGRRRPDVGAVAAELRANPHMWPATVLAAMPAGTFATMRPWTDGCEVVWSMALHPRYQDLIRVRLAGDRKLWMKGYLDGREGETDILRLMDERMEQLVFATPFAIAQNDQRNAARKRSRRWTQDGPSF</sequence>
<gene>
    <name evidence="1" type="ORF">P8C59_004785</name>
</gene>
<dbReference type="AlphaFoldDB" id="A0AAD9MCU3"/>
<evidence type="ECO:0000313" key="2">
    <source>
        <dbReference type="Proteomes" id="UP001217918"/>
    </source>
</evidence>
<reference evidence="1" key="1">
    <citation type="journal article" date="2023" name="Mol. Plant Microbe Interact.">
        <title>Elucidating the Obligate Nature and Biological Capacity of an Invasive Fungal Corn Pathogen.</title>
        <authorList>
            <person name="MacCready J.S."/>
            <person name="Roggenkamp E.M."/>
            <person name="Gdanetz K."/>
            <person name="Chilvers M.I."/>
        </authorList>
    </citation>
    <scope>NUCLEOTIDE SEQUENCE</scope>
    <source>
        <strain evidence="1">PM02</strain>
    </source>
</reference>
<organism evidence="1 2">
    <name type="scientific">Phyllachora maydis</name>
    <dbReference type="NCBI Taxonomy" id="1825666"/>
    <lineage>
        <taxon>Eukaryota</taxon>
        <taxon>Fungi</taxon>
        <taxon>Dikarya</taxon>
        <taxon>Ascomycota</taxon>
        <taxon>Pezizomycotina</taxon>
        <taxon>Sordariomycetes</taxon>
        <taxon>Sordariomycetidae</taxon>
        <taxon>Phyllachorales</taxon>
        <taxon>Phyllachoraceae</taxon>
        <taxon>Phyllachora</taxon>
    </lineage>
</organism>
<dbReference type="Proteomes" id="UP001217918">
    <property type="component" value="Unassembled WGS sequence"/>
</dbReference>
<accession>A0AAD9MCU3</accession>
<protein>
    <submittedName>
        <fullName evidence="1">Uncharacterized protein</fullName>
    </submittedName>
</protein>
<keyword evidence="2" id="KW-1185">Reference proteome</keyword>
<comment type="caution">
    <text evidence="1">The sequence shown here is derived from an EMBL/GenBank/DDBJ whole genome shotgun (WGS) entry which is preliminary data.</text>
</comment>
<name>A0AAD9MCU3_9PEZI</name>
<proteinExistence type="predicted"/>